<dbReference type="BioCyc" id="SCAR396513:SCA_RS02475-MONOMER"/>
<sequence>MTDKELAYKYKANRDELIDDVNKLRNEWLELEEYINEKMEWNPSNYQYKSVKHEMDRIKGGQVND</sequence>
<keyword evidence="2" id="KW-1185">Reference proteome</keyword>
<dbReference type="Proteomes" id="UP000000444">
    <property type="component" value="Chromosome"/>
</dbReference>
<protein>
    <submittedName>
        <fullName evidence="1">Uncharacterized protein</fullName>
    </submittedName>
</protein>
<dbReference type="eggNOG" id="ENOG50304H2">
    <property type="taxonomic scope" value="Bacteria"/>
</dbReference>
<organism evidence="1 2">
    <name type="scientific">Staphylococcus carnosus (strain TM300)</name>
    <dbReference type="NCBI Taxonomy" id="396513"/>
    <lineage>
        <taxon>Bacteria</taxon>
        <taxon>Bacillati</taxon>
        <taxon>Bacillota</taxon>
        <taxon>Bacilli</taxon>
        <taxon>Bacillales</taxon>
        <taxon>Staphylococcaceae</taxon>
        <taxon>Staphylococcus</taxon>
    </lineage>
</organism>
<dbReference type="RefSeq" id="WP_015899743.1">
    <property type="nucleotide sequence ID" value="NC_012121.1"/>
</dbReference>
<name>B9DJE2_STACT</name>
<proteinExistence type="predicted"/>
<evidence type="ECO:0000313" key="2">
    <source>
        <dbReference type="Proteomes" id="UP000000444"/>
    </source>
</evidence>
<dbReference type="OrthoDB" id="9935111at2"/>
<accession>B9DJE2</accession>
<evidence type="ECO:0000313" key="1">
    <source>
        <dbReference type="EMBL" id="CAL27399.1"/>
    </source>
</evidence>
<dbReference type="EMBL" id="AM295250">
    <property type="protein sequence ID" value="CAL27399.1"/>
    <property type="molecule type" value="Genomic_DNA"/>
</dbReference>
<reference evidence="1 2" key="1">
    <citation type="journal article" date="2009" name="Appl. Environ. Microbiol.">
        <title>Genome analysis of the meat starter culture bacterium Staphylococcus carnosus TM300.</title>
        <authorList>
            <person name="Rosenstein R."/>
            <person name="Nerz C."/>
            <person name="Biswas L."/>
            <person name="Resch A."/>
            <person name="Raddatz G."/>
            <person name="Schuster S.C."/>
            <person name="Goetz F."/>
        </authorList>
    </citation>
    <scope>NUCLEOTIDE SEQUENCE [LARGE SCALE GENOMIC DNA]</scope>
    <source>
        <strain evidence="1 2">TM300</strain>
    </source>
</reference>
<dbReference type="KEGG" id="sca:SCA_0485"/>
<dbReference type="AlphaFoldDB" id="B9DJE2"/>
<gene>
    <name evidence="1" type="ordered locus">Sca_0485</name>
</gene>
<dbReference type="HOGENOM" id="CLU_2847683_0_0_9"/>
<dbReference type="GeneID" id="93795420"/>